<accession>A0A1Y2NA32</accession>
<reference evidence="3 4" key="1">
    <citation type="submission" date="2016-09" db="EMBL/GenBank/DDBJ databases">
        <title>Pseudonocardia autotrophica DSM535, a candidate organism with high potential of specific P450 cytochromes.</title>
        <authorList>
            <person name="Grumaz C."/>
            <person name="Vainshtein Y."/>
            <person name="Kirstahler P."/>
            <person name="Sohn K."/>
        </authorList>
    </citation>
    <scope>NUCLEOTIDE SEQUENCE [LARGE SCALE GENOMIC DNA]</scope>
    <source>
        <strain evidence="3 4">DSM 535</strain>
    </source>
</reference>
<dbReference type="Pfam" id="PF14361">
    <property type="entry name" value="RsbRD_N"/>
    <property type="match status" value="1"/>
</dbReference>
<dbReference type="AlphaFoldDB" id="A0A1Y2NA32"/>
<feature type="domain" description="PucR C-terminal helix-turn-helix" evidence="1">
    <location>
        <begin position="314"/>
        <end position="364"/>
    </location>
</feature>
<dbReference type="InterPro" id="IPR051448">
    <property type="entry name" value="CdaR-like_regulators"/>
</dbReference>
<protein>
    <submittedName>
        <fullName evidence="3">Uncharacterized protein</fullName>
    </submittedName>
</protein>
<dbReference type="InterPro" id="IPR025736">
    <property type="entry name" value="PucR_C-HTH_dom"/>
</dbReference>
<dbReference type="Proteomes" id="UP000194360">
    <property type="component" value="Unassembled WGS sequence"/>
</dbReference>
<dbReference type="PANTHER" id="PTHR33744">
    <property type="entry name" value="CARBOHYDRATE DIACID REGULATOR"/>
    <property type="match status" value="1"/>
</dbReference>
<organism evidence="3 4">
    <name type="scientific">Pseudonocardia autotrophica</name>
    <name type="common">Amycolata autotrophica</name>
    <name type="synonym">Nocardia autotrophica</name>
    <dbReference type="NCBI Taxonomy" id="2074"/>
    <lineage>
        <taxon>Bacteria</taxon>
        <taxon>Bacillati</taxon>
        <taxon>Actinomycetota</taxon>
        <taxon>Actinomycetes</taxon>
        <taxon>Pseudonocardiales</taxon>
        <taxon>Pseudonocardiaceae</taxon>
        <taxon>Pseudonocardia</taxon>
    </lineage>
</organism>
<comment type="caution">
    <text evidence="3">The sequence shown here is derived from an EMBL/GenBank/DDBJ whole genome shotgun (WGS) entry which is preliminary data.</text>
</comment>
<dbReference type="InterPro" id="IPR025751">
    <property type="entry name" value="RsbRD_N_dom"/>
</dbReference>
<dbReference type="EMBL" id="MIGB01000001">
    <property type="protein sequence ID" value="OSY43927.1"/>
    <property type="molecule type" value="Genomic_DNA"/>
</dbReference>
<dbReference type="RefSeq" id="WP_085910412.1">
    <property type="nucleotide sequence ID" value="NZ_AP018920.1"/>
</dbReference>
<feature type="domain" description="RsbT co-antagonist protein RsbRD N-terminal" evidence="2">
    <location>
        <begin position="19"/>
        <end position="151"/>
    </location>
</feature>
<sequence length="371" mass="39893">MDTEDAWARTVARLRRRIPELATAFLARLDRDGHYDDQPVTPADLRGTAEESLALLVDQLARADGRIELGDLPDRLGRHRARQGVDLDDLVRAVRLDFPVLWSALLDQDADAAVLVRHADQVWAVVDAYAREVHFAFLDEQALLAEQQRDEQRQLLDLLFRAGIPVEHRVARLAVALGIGEHATFTVCAALADHAATLRGRAARTAGVHLRDVEFGVVAFWPADLPGAAPPEQRLTAGIGCVVLGDVAGLGAVPGAAAAAIRMAHLLPPAATIPHGPREVWPLVARHALDDHGGLAGALLGGLDAARPEEAELLRETAVAYLDSGSISTVAAQLYCHRNTVLNRLRRFAVLTGLDLTRPRDAALAVVLLAG</sequence>
<dbReference type="InterPro" id="IPR042070">
    <property type="entry name" value="PucR_C-HTH_sf"/>
</dbReference>
<evidence type="ECO:0000259" key="2">
    <source>
        <dbReference type="Pfam" id="PF14361"/>
    </source>
</evidence>
<dbReference type="Pfam" id="PF13556">
    <property type="entry name" value="HTH_30"/>
    <property type="match status" value="1"/>
</dbReference>
<evidence type="ECO:0000313" key="3">
    <source>
        <dbReference type="EMBL" id="OSY43927.1"/>
    </source>
</evidence>
<gene>
    <name evidence="3" type="ORF">BG845_00047</name>
</gene>
<evidence type="ECO:0000259" key="1">
    <source>
        <dbReference type="Pfam" id="PF13556"/>
    </source>
</evidence>
<evidence type="ECO:0000313" key="4">
    <source>
        <dbReference type="Proteomes" id="UP000194360"/>
    </source>
</evidence>
<dbReference type="Gene3D" id="1.10.10.2840">
    <property type="entry name" value="PucR C-terminal helix-turn-helix domain"/>
    <property type="match status" value="1"/>
</dbReference>
<dbReference type="STRING" id="2074.BG845_00047"/>
<name>A0A1Y2NA32_PSEAH</name>
<dbReference type="PANTHER" id="PTHR33744:SF7">
    <property type="entry name" value="PUCR FAMILY TRANSCRIPTIONAL REGULATOR"/>
    <property type="match status" value="1"/>
</dbReference>
<dbReference type="OrthoDB" id="3196285at2"/>
<proteinExistence type="predicted"/>
<keyword evidence="4" id="KW-1185">Reference proteome</keyword>